<dbReference type="AlphaFoldDB" id="A0A3M7SVH1"/>
<dbReference type="Proteomes" id="UP000276133">
    <property type="component" value="Unassembled WGS sequence"/>
</dbReference>
<name>A0A3M7SVH1_BRAPC</name>
<dbReference type="EMBL" id="REGN01000715">
    <property type="protein sequence ID" value="RNA39692.1"/>
    <property type="molecule type" value="Genomic_DNA"/>
</dbReference>
<gene>
    <name evidence="1" type="ORF">BpHYR1_025191</name>
</gene>
<organism evidence="1 2">
    <name type="scientific">Brachionus plicatilis</name>
    <name type="common">Marine rotifer</name>
    <name type="synonym">Brachionus muelleri</name>
    <dbReference type="NCBI Taxonomy" id="10195"/>
    <lineage>
        <taxon>Eukaryota</taxon>
        <taxon>Metazoa</taxon>
        <taxon>Spiralia</taxon>
        <taxon>Gnathifera</taxon>
        <taxon>Rotifera</taxon>
        <taxon>Eurotatoria</taxon>
        <taxon>Monogononta</taxon>
        <taxon>Pseudotrocha</taxon>
        <taxon>Ploima</taxon>
        <taxon>Brachionidae</taxon>
        <taxon>Brachionus</taxon>
    </lineage>
</organism>
<proteinExistence type="predicted"/>
<protein>
    <submittedName>
        <fullName evidence="1">Uncharacterized protein</fullName>
    </submittedName>
</protein>
<keyword evidence="2" id="KW-1185">Reference proteome</keyword>
<reference evidence="1 2" key="1">
    <citation type="journal article" date="2018" name="Sci. Rep.">
        <title>Genomic signatures of local adaptation to the degree of environmental predictability in rotifers.</title>
        <authorList>
            <person name="Franch-Gras L."/>
            <person name="Hahn C."/>
            <person name="Garcia-Roger E.M."/>
            <person name="Carmona M.J."/>
            <person name="Serra M."/>
            <person name="Gomez A."/>
        </authorList>
    </citation>
    <scope>NUCLEOTIDE SEQUENCE [LARGE SCALE GENOMIC DNA]</scope>
    <source>
        <strain evidence="1">HYR1</strain>
    </source>
</reference>
<accession>A0A3M7SVH1</accession>
<comment type="caution">
    <text evidence="1">The sequence shown here is derived from an EMBL/GenBank/DDBJ whole genome shotgun (WGS) entry which is preliminary data.</text>
</comment>
<evidence type="ECO:0000313" key="1">
    <source>
        <dbReference type="EMBL" id="RNA39692.1"/>
    </source>
</evidence>
<sequence>MHKLNRCMITKRSFKKISRSIALRHFVLIQKSLLLNKLNSIHIVTNSFHDLEISRSINIFMLWNALKRPDLDVSSNLANVLIDALQYHEKLLNI</sequence>
<evidence type="ECO:0000313" key="2">
    <source>
        <dbReference type="Proteomes" id="UP000276133"/>
    </source>
</evidence>